<keyword evidence="2" id="KW-1185">Reference proteome</keyword>
<accession>A0ABD3SZ05</accession>
<protein>
    <submittedName>
        <fullName evidence="1">Uncharacterized protein</fullName>
    </submittedName>
</protein>
<organism evidence="1 2">
    <name type="scientific">Penstemon smallii</name>
    <dbReference type="NCBI Taxonomy" id="265156"/>
    <lineage>
        <taxon>Eukaryota</taxon>
        <taxon>Viridiplantae</taxon>
        <taxon>Streptophyta</taxon>
        <taxon>Embryophyta</taxon>
        <taxon>Tracheophyta</taxon>
        <taxon>Spermatophyta</taxon>
        <taxon>Magnoliopsida</taxon>
        <taxon>eudicotyledons</taxon>
        <taxon>Gunneridae</taxon>
        <taxon>Pentapetalae</taxon>
        <taxon>asterids</taxon>
        <taxon>lamiids</taxon>
        <taxon>Lamiales</taxon>
        <taxon>Plantaginaceae</taxon>
        <taxon>Cheloneae</taxon>
        <taxon>Penstemon</taxon>
    </lineage>
</organism>
<sequence>MSELLIGNPKNKLPRTEPSPFLTTSAGQLKAVAERPDIIDDRVNALCTFGSTPFQSPTTPSARTILVKASKRPEYLGWRPWLTVRLSACILTLIRSAGLAITYASPYQILHLLFDTNVIQLL</sequence>
<comment type="caution">
    <text evidence="1">The sequence shown here is derived from an EMBL/GenBank/DDBJ whole genome shotgun (WGS) entry which is preliminary data.</text>
</comment>
<reference evidence="1 2" key="1">
    <citation type="submission" date="2024-12" db="EMBL/GenBank/DDBJ databases">
        <title>The unique morphological basis and parallel evolutionary history of personate flowers in Penstemon.</title>
        <authorList>
            <person name="Depatie T.H."/>
            <person name="Wessinger C.A."/>
        </authorList>
    </citation>
    <scope>NUCLEOTIDE SEQUENCE [LARGE SCALE GENOMIC DNA]</scope>
    <source>
        <strain evidence="1">WTNN_2</strain>
        <tissue evidence="1">Leaf</tissue>
    </source>
</reference>
<dbReference type="AlphaFoldDB" id="A0ABD3SZ05"/>
<evidence type="ECO:0000313" key="1">
    <source>
        <dbReference type="EMBL" id="KAL3829877.1"/>
    </source>
</evidence>
<name>A0ABD3SZ05_9LAMI</name>
<proteinExistence type="predicted"/>
<dbReference type="EMBL" id="JBJXBP010000005">
    <property type="protein sequence ID" value="KAL3829877.1"/>
    <property type="molecule type" value="Genomic_DNA"/>
</dbReference>
<evidence type="ECO:0000313" key="2">
    <source>
        <dbReference type="Proteomes" id="UP001634393"/>
    </source>
</evidence>
<gene>
    <name evidence="1" type="ORF">ACJIZ3_018679</name>
</gene>
<dbReference type="Proteomes" id="UP001634393">
    <property type="component" value="Unassembled WGS sequence"/>
</dbReference>